<gene>
    <name evidence="1" type="ORF">LCGC14_1265980</name>
</gene>
<sequence>MANPFLVKDSIAATVATTTTWFDSSSNSLDLTATNSPTLDTLGDATSEYNPFWTLDGVDQYLFVANDANLNFGANTDFSLGCGFRTTTDGRLIEKGSSSGTDARYVLQVLSDKLQASTKGGGTSAFVPSATSVNDGKWHHGAATFDRDGNITVYV</sequence>
<name>A0A0F9P2N5_9ZZZZ</name>
<protein>
    <recommendedName>
        <fullName evidence="2">Laminin G domain-containing protein</fullName>
    </recommendedName>
</protein>
<evidence type="ECO:0008006" key="2">
    <source>
        <dbReference type="Google" id="ProtNLM"/>
    </source>
</evidence>
<dbReference type="EMBL" id="LAZR01007062">
    <property type="protein sequence ID" value="KKM87722.1"/>
    <property type="molecule type" value="Genomic_DNA"/>
</dbReference>
<evidence type="ECO:0000313" key="1">
    <source>
        <dbReference type="EMBL" id="KKM87722.1"/>
    </source>
</evidence>
<dbReference type="Pfam" id="PF13385">
    <property type="entry name" value="Laminin_G_3"/>
    <property type="match status" value="1"/>
</dbReference>
<dbReference type="SUPFAM" id="SSF49899">
    <property type="entry name" value="Concanavalin A-like lectins/glucanases"/>
    <property type="match status" value="1"/>
</dbReference>
<comment type="caution">
    <text evidence="1">The sequence shown here is derived from an EMBL/GenBank/DDBJ whole genome shotgun (WGS) entry which is preliminary data.</text>
</comment>
<dbReference type="Gene3D" id="2.60.120.200">
    <property type="match status" value="1"/>
</dbReference>
<dbReference type="InterPro" id="IPR013320">
    <property type="entry name" value="ConA-like_dom_sf"/>
</dbReference>
<proteinExistence type="predicted"/>
<organism evidence="1">
    <name type="scientific">marine sediment metagenome</name>
    <dbReference type="NCBI Taxonomy" id="412755"/>
    <lineage>
        <taxon>unclassified sequences</taxon>
        <taxon>metagenomes</taxon>
        <taxon>ecological metagenomes</taxon>
    </lineage>
</organism>
<feature type="non-terminal residue" evidence="1">
    <location>
        <position position="155"/>
    </location>
</feature>
<accession>A0A0F9P2N5</accession>
<dbReference type="AlphaFoldDB" id="A0A0F9P2N5"/>
<reference evidence="1" key="1">
    <citation type="journal article" date="2015" name="Nature">
        <title>Complex archaea that bridge the gap between prokaryotes and eukaryotes.</title>
        <authorList>
            <person name="Spang A."/>
            <person name="Saw J.H."/>
            <person name="Jorgensen S.L."/>
            <person name="Zaremba-Niedzwiedzka K."/>
            <person name="Martijn J."/>
            <person name="Lind A.E."/>
            <person name="van Eijk R."/>
            <person name="Schleper C."/>
            <person name="Guy L."/>
            <person name="Ettema T.J."/>
        </authorList>
    </citation>
    <scope>NUCLEOTIDE SEQUENCE</scope>
</reference>